<keyword evidence="3" id="KW-0460">Magnesium</keyword>
<dbReference type="EMBL" id="CP026604">
    <property type="protein sequence ID" value="AWB65984.1"/>
    <property type="molecule type" value="Genomic_DNA"/>
</dbReference>
<evidence type="ECO:0000256" key="3">
    <source>
        <dbReference type="ARBA" id="ARBA00022842"/>
    </source>
</evidence>
<dbReference type="AlphaFoldDB" id="A0A2S0VP52"/>
<gene>
    <name evidence="5" type="ORF">C2869_05810</name>
</gene>
<dbReference type="PROSITE" id="PS51462">
    <property type="entry name" value="NUDIX"/>
    <property type="match status" value="1"/>
</dbReference>
<dbReference type="PANTHER" id="PTHR43222:SF2">
    <property type="entry name" value="NUDIX HYDROLASE 23, CHLOROPLASTIC"/>
    <property type="match status" value="1"/>
</dbReference>
<dbReference type="InterPro" id="IPR020476">
    <property type="entry name" value="Nudix_hydrolase"/>
</dbReference>
<keyword evidence="6" id="KW-1185">Reference proteome</keyword>
<dbReference type="InterPro" id="IPR000086">
    <property type="entry name" value="NUDIX_hydrolase_dom"/>
</dbReference>
<dbReference type="InterPro" id="IPR015797">
    <property type="entry name" value="NUDIX_hydrolase-like_dom_sf"/>
</dbReference>
<evidence type="ECO:0000256" key="1">
    <source>
        <dbReference type="ARBA" id="ARBA00001946"/>
    </source>
</evidence>
<evidence type="ECO:0000259" key="4">
    <source>
        <dbReference type="PROSITE" id="PS51462"/>
    </source>
</evidence>
<accession>A0A2S0VP52</accession>
<reference evidence="5 6" key="1">
    <citation type="submission" date="2018-01" db="EMBL/GenBank/DDBJ databases">
        <title>Genome sequence of a Cantenovulum-like bacteria.</title>
        <authorList>
            <person name="Tan W.R."/>
            <person name="Lau N.-S."/>
            <person name="Go F."/>
            <person name="Amirul A.-A.A."/>
        </authorList>
    </citation>
    <scope>NUCLEOTIDE SEQUENCE [LARGE SCALE GENOMIC DNA]</scope>
    <source>
        <strain evidence="5 6">CCB-QB4</strain>
    </source>
</reference>
<dbReference type="Pfam" id="PF00293">
    <property type="entry name" value="NUDIX"/>
    <property type="match status" value="1"/>
</dbReference>
<dbReference type="PANTHER" id="PTHR43222">
    <property type="entry name" value="NUDIX HYDROLASE 23"/>
    <property type="match status" value="1"/>
</dbReference>
<name>A0A2S0VP52_9ALTE</name>
<dbReference type="KEGG" id="cate:C2869_05810"/>
<evidence type="ECO:0000256" key="2">
    <source>
        <dbReference type="ARBA" id="ARBA00022801"/>
    </source>
</evidence>
<dbReference type="PRINTS" id="PR00502">
    <property type="entry name" value="NUDIXFAMILY"/>
</dbReference>
<comment type="cofactor">
    <cofactor evidence="1">
        <name>Mg(2+)</name>
        <dbReference type="ChEBI" id="CHEBI:18420"/>
    </cofactor>
</comment>
<proteinExistence type="predicted"/>
<dbReference type="OrthoDB" id="542521at2"/>
<keyword evidence="2 5" id="KW-0378">Hydrolase</keyword>
<organism evidence="5 6">
    <name type="scientific">Saccharobesus litoralis</name>
    <dbReference type="NCBI Taxonomy" id="2172099"/>
    <lineage>
        <taxon>Bacteria</taxon>
        <taxon>Pseudomonadati</taxon>
        <taxon>Pseudomonadota</taxon>
        <taxon>Gammaproteobacteria</taxon>
        <taxon>Alteromonadales</taxon>
        <taxon>Alteromonadaceae</taxon>
        <taxon>Saccharobesus</taxon>
    </lineage>
</organism>
<dbReference type="CDD" id="cd04681">
    <property type="entry name" value="NUDIX_Hydrolase"/>
    <property type="match status" value="1"/>
</dbReference>
<evidence type="ECO:0000313" key="6">
    <source>
        <dbReference type="Proteomes" id="UP000244441"/>
    </source>
</evidence>
<dbReference type="SUPFAM" id="SSF55811">
    <property type="entry name" value="Nudix"/>
    <property type="match status" value="1"/>
</dbReference>
<dbReference type="Gene3D" id="3.90.79.10">
    <property type="entry name" value="Nucleoside Triphosphate Pyrophosphohydrolase"/>
    <property type="match status" value="1"/>
</dbReference>
<dbReference type="GO" id="GO:0016787">
    <property type="term" value="F:hydrolase activity"/>
    <property type="evidence" value="ECO:0007669"/>
    <property type="project" value="UniProtKB-KW"/>
</dbReference>
<dbReference type="RefSeq" id="WP_108602056.1">
    <property type="nucleotide sequence ID" value="NZ_CP026604.1"/>
</dbReference>
<evidence type="ECO:0000313" key="5">
    <source>
        <dbReference type="EMBL" id="AWB65984.1"/>
    </source>
</evidence>
<feature type="domain" description="Nudix hydrolase" evidence="4">
    <location>
        <begin position="32"/>
        <end position="164"/>
    </location>
</feature>
<sequence>MFNTCPNCQSNKIDFVNRRFFKCDDCNFTYFHNVAAATAAIILCGDEILMTVRAKQPGKGQLDLPGGFVDPGESLEGALSREIKEELAIDINQWQYFSGLPNTYTYKDITYYTMDCVFVAHLDKKPRIKIEQHEITSYQWLKLNSLDTSQMAFASLRQAVDNYKASIG</sequence>
<dbReference type="Proteomes" id="UP000244441">
    <property type="component" value="Chromosome"/>
</dbReference>
<protein>
    <submittedName>
        <fullName evidence="5">NUDIX hydrolase</fullName>
    </submittedName>
</protein>